<evidence type="ECO:0000256" key="1">
    <source>
        <dbReference type="ARBA" id="ARBA00022723"/>
    </source>
</evidence>
<keyword evidence="8" id="KW-1185">Reference proteome</keyword>
<evidence type="ECO:0008006" key="9">
    <source>
        <dbReference type="Google" id="ProtNLM"/>
    </source>
</evidence>
<keyword evidence="4" id="KW-0238">DNA-binding</keyword>
<evidence type="ECO:0000256" key="4">
    <source>
        <dbReference type="ARBA" id="ARBA00023125"/>
    </source>
</evidence>
<dbReference type="PANTHER" id="PTHR36206">
    <property type="entry name" value="ASPERCRYPTIN BIOSYNTHESIS CLUSTER-SPECIFIC TRANSCRIPTION REGULATOR ATNN-RELATED"/>
    <property type="match status" value="1"/>
</dbReference>
<dbReference type="InterPro" id="IPR036864">
    <property type="entry name" value="Zn2-C6_fun-type_DNA-bd_sf"/>
</dbReference>
<dbReference type="STRING" id="1316194.A0A1Q5UF68"/>
<keyword evidence="5" id="KW-0804">Transcription</keyword>
<dbReference type="InterPro" id="IPR052360">
    <property type="entry name" value="Transcr_Regulatory_Proteins"/>
</dbReference>
<sequence>MYESIEREHARLRRLKCDESRPACRRCLSTRRVCDGYGIWGGGGTPYGQPQSNRGLSTYCTPVPVGSLTPDEQVSFDWFMEMTTKKFAGLFPSDFWEKLIFQASAQEPAVRHAVVALSAAHRFDHYYEPWKIPATYGFDAERFTLQQYNKAIQHLKDFAHDALIDSYARLSIQSAMFGHVPANMCAVFRDPKTNALPYSFDSVSEARQTLDDLLNRNHCLKRHSDTVREKEIKGDRREVANTQKAILEDLTLWRKAFDNSLPRFVNKGRSGKFGHQLLVVNFEMAMIMAATCLSKDEMIFDQYTERILTIVTTFVNMWNFFATLDIKIKDLRKTLDDPTQACAGNGFTAECGFIPPIYYTTLKCRDPRIRRQSIVIVILRSVPHREGVWNGLLLADVAEQVMWMEEDGVYDGDPTVDDRIAVQDPPARDLPLPEIKRSMRVSDVGVVLADMVDGHTFVTYKKLQGGHWKHFSRVLQPCWLSKGSPSGSFSSTGLPLSPAS</sequence>
<dbReference type="CDD" id="cd00067">
    <property type="entry name" value="GAL4"/>
    <property type="match status" value="1"/>
</dbReference>
<keyword evidence="1" id="KW-0479">Metal-binding</keyword>
<keyword evidence="2" id="KW-0862">Zinc</keyword>
<dbReference type="AlphaFoldDB" id="A0A1Q5UF68"/>
<dbReference type="SUPFAM" id="SSF57701">
    <property type="entry name" value="Zn2/Cys6 DNA-binding domain"/>
    <property type="match status" value="1"/>
</dbReference>
<accession>A0A1Q5UF68</accession>
<evidence type="ECO:0000256" key="5">
    <source>
        <dbReference type="ARBA" id="ARBA00023163"/>
    </source>
</evidence>
<dbReference type="Proteomes" id="UP000186955">
    <property type="component" value="Unassembled WGS sequence"/>
</dbReference>
<organism evidence="7 8">
    <name type="scientific">Penicillium subrubescens</name>
    <dbReference type="NCBI Taxonomy" id="1316194"/>
    <lineage>
        <taxon>Eukaryota</taxon>
        <taxon>Fungi</taxon>
        <taxon>Dikarya</taxon>
        <taxon>Ascomycota</taxon>
        <taxon>Pezizomycotina</taxon>
        <taxon>Eurotiomycetes</taxon>
        <taxon>Eurotiomycetidae</taxon>
        <taxon>Eurotiales</taxon>
        <taxon>Aspergillaceae</taxon>
        <taxon>Penicillium</taxon>
    </lineage>
</organism>
<gene>
    <name evidence="7" type="ORF">PENSUB_3479</name>
</gene>
<keyword evidence="6" id="KW-0539">Nucleus</keyword>
<dbReference type="GO" id="GO:0000981">
    <property type="term" value="F:DNA-binding transcription factor activity, RNA polymerase II-specific"/>
    <property type="evidence" value="ECO:0007669"/>
    <property type="project" value="InterPro"/>
</dbReference>
<protein>
    <recommendedName>
        <fullName evidence="9">Zn(2)-C6 fungal-type domain-containing protein</fullName>
    </recommendedName>
</protein>
<name>A0A1Q5UF68_9EURO</name>
<dbReference type="InterPro" id="IPR001138">
    <property type="entry name" value="Zn2Cys6_DnaBD"/>
</dbReference>
<proteinExistence type="predicted"/>
<evidence type="ECO:0000256" key="3">
    <source>
        <dbReference type="ARBA" id="ARBA00023015"/>
    </source>
</evidence>
<dbReference type="GO" id="GO:0003677">
    <property type="term" value="F:DNA binding"/>
    <property type="evidence" value="ECO:0007669"/>
    <property type="project" value="UniProtKB-KW"/>
</dbReference>
<comment type="caution">
    <text evidence="7">The sequence shown here is derived from an EMBL/GenBank/DDBJ whole genome shotgun (WGS) entry which is preliminary data.</text>
</comment>
<dbReference type="PANTHER" id="PTHR36206:SF12">
    <property type="entry name" value="ASPERCRYPTIN BIOSYNTHESIS CLUSTER-SPECIFIC TRANSCRIPTION REGULATOR ATNN-RELATED"/>
    <property type="match status" value="1"/>
</dbReference>
<reference evidence="7 8" key="1">
    <citation type="submission" date="2016-10" db="EMBL/GenBank/DDBJ databases">
        <title>Genome sequence of the ascomycete fungus Penicillium subrubescens.</title>
        <authorList>
            <person name="De Vries R.P."/>
            <person name="Peng M."/>
            <person name="Dilokpimol A."/>
            <person name="Hilden K."/>
            <person name="Makela M.R."/>
            <person name="Grigoriev I."/>
            <person name="Riley R."/>
            <person name="Granchi Z."/>
        </authorList>
    </citation>
    <scope>NUCLEOTIDE SEQUENCE [LARGE SCALE GENOMIC DNA]</scope>
    <source>
        <strain evidence="7 8">CBS 132785</strain>
    </source>
</reference>
<evidence type="ECO:0000256" key="2">
    <source>
        <dbReference type="ARBA" id="ARBA00022833"/>
    </source>
</evidence>
<keyword evidence="3" id="KW-0805">Transcription regulation</keyword>
<dbReference type="EMBL" id="MNBE01000304">
    <property type="protein sequence ID" value="OKP11109.1"/>
    <property type="molecule type" value="Genomic_DNA"/>
</dbReference>
<evidence type="ECO:0000313" key="7">
    <source>
        <dbReference type="EMBL" id="OKP11109.1"/>
    </source>
</evidence>
<evidence type="ECO:0000256" key="6">
    <source>
        <dbReference type="ARBA" id="ARBA00023242"/>
    </source>
</evidence>
<evidence type="ECO:0000313" key="8">
    <source>
        <dbReference type="Proteomes" id="UP000186955"/>
    </source>
</evidence>
<dbReference type="GO" id="GO:0008270">
    <property type="term" value="F:zinc ion binding"/>
    <property type="evidence" value="ECO:0007669"/>
    <property type="project" value="InterPro"/>
</dbReference>